<reference evidence="2" key="2">
    <citation type="submission" date="2016-06" db="EMBL/GenBank/DDBJ databases">
        <title>The genome of a short-lived fish provides insights into sex chromosome evolution and the genetic control of aging.</title>
        <authorList>
            <person name="Reichwald K."/>
            <person name="Felder M."/>
            <person name="Petzold A."/>
            <person name="Koch P."/>
            <person name="Groth M."/>
            <person name="Platzer M."/>
        </authorList>
    </citation>
    <scope>NUCLEOTIDE SEQUENCE</scope>
    <source>
        <tissue evidence="2">Brain</tissue>
    </source>
</reference>
<proteinExistence type="predicted"/>
<reference evidence="2" key="1">
    <citation type="submission" date="2016-05" db="EMBL/GenBank/DDBJ databases">
        <authorList>
            <person name="Lavstsen T."/>
            <person name="Jespersen J.S."/>
        </authorList>
    </citation>
    <scope>NUCLEOTIDE SEQUENCE</scope>
    <source>
        <tissue evidence="2">Brain</tissue>
    </source>
</reference>
<feature type="compositionally biased region" description="Polar residues" evidence="1">
    <location>
        <begin position="59"/>
        <end position="68"/>
    </location>
</feature>
<gene>
    <name evidence="2" type="primary">C6H1ORF146</name>
</gene>
<sequence>MDPSSDGYIQQDKAPCHKAQIISNWFLEHNDEFTGLQPPPVTRSPSSPEPLGCYYGTEPLSNTHDMMD</sequence>
<evidence type="ECO:0000256" key="1">
    <source>
        <dbReference type="SAM" id="MobiDB-lite"/>
    </source>
</evidence>
<evidence type="ECO:0000313" key="2">
    <source>
        <dbReference type="EMBL" id="SBR98365.1"/>
    </source>
</evidence>
<name>A0A1A8QX38_9TELE</name>
<dbReference type="EMBL" id="HAEH01013806">
    <property type="protein sequence ID" value="SBR98365.1"/>
    <property type="molecule type" value="Transcribed_RNA"/>
</dbReference>
<protein>
    <submittedName>
        <fullName evidence="2">Chromosome 1 open reading frame 146</fullName>
    </submittedName>
</protein>
<organism evidence="2">
    <name type="scientific">Nothobranchius rachovii</name>
    <name type="common">bluefin notho</name>
    <dbReference type="NCBI Taxonomy" id="451742"/>
    <lineage>
        <taxon>Eukaryota</taxon>
        <taxon>Metazoa</taxon>
        <taxon>Chordata</taxon>
        <taxon>Craniata</taxon>
        <taxon>Vertebrata</taxon>
        <taxon>Euteleostomi</taxon>
        <taxon>Actinopterygii</taxon>
        <taxon>Neopterygii</taxon>
        <taxon>Teleostei</taxon>
        <taxon>Neoteleostei</taxon>
        <taxon>Acanthomorphata</taxon>
        <taxon>Ovalentaria</taxon>
        <taxon>Atherinomorphae</taxon>
        <taxon>Cyprinodontiformes</taxon>
        <taxon>Nothobranchiidae</taxon>
        <taxon>Nothobranchius</taxon>
    </lineage>
</organism>
<accession>A0A1A8QX38</accession>
<feature type="region of interest" description="Disordered" evidence="1">
    <location>
        <begin position="36"/>
        <end position="68"/>
    </location>
</feature>
<dbReference type="AlphaFoldDB" id="A0A1A8QX38"/>